<dbReference type="InterPro" id="IPR001330">
    <property type="entry name" value="Prenyltrans"/>
</dbReference>
<dbReference type="PROSITE" id="PS51257">
    <property type="entry name" value="PROKAR_LIPOPROTEIN"/>
    <property type="match status" value="1"/>
</dbReference>
<proteinExistence type="predicted"/>
<dbReference type="EMBL" id="JBBMEI010000004">
    <property type="protein sequence ID" value="MEQ2357255.1"/>
    <property type="molecule type" value="Genomic_DNA"/>
</dbReference>
<evidence type="ECO:0000256" key="1">
    <source>
        <dbReference type="ARBA" id="ARBA00022737"/>
    </source>
</evidence>
<dbReference type="RefSeq" id="WP_349077554.1">
    <property type="nucleotide sequence ID" value="NZ_JBBMEI010000004.1"/>
</dbReference>
<organism evidence="4 5">
    <name type="scientific">Blautia intestinihominis</name>
    <dbReference type="NCBI Taxonomy" id="3133152"/>
    <lineage>
        <taxon>Bacteria</taxon>
        <taxon>Bacillati</taxon>
        <taxon>Bacillota</taxon>
        <taxon>Clostridia</taxon>
        <taxon>Lachnospirales</taxon>
        <taxon>Lachnospiraceae</taxon>
        <taxon>Blautia</taxon>
    </lineage>
</organism>
<evidence type="ECO:0000313" key="4">
    <source>
        <dbReference type="EMBL" id="MEQ2357255.1"/>
    </source>
</evidence>
<feature type="chain" id="PRO_5046670937" evidence="2">
    <location>
        <begin position="22"/>
        <end position="323"/>
    </location>
</feature>
<feature type="domain" description="Prenyltransferase alpha-alpha toroid" evidence="3">
    <location>
        <begin position="133"/>
        <end position="310"/>
    </location>
</feature>
<dbReference type="Gene3D" id="1.50.10.20">
    <property type="match status" value="1"/>
</dbReference>
<evidence type="ECO:0000256" key="2">
    <source>
        <dbReference type="SAM" id="SignalP"/>
    </source>
</evidence>
<protein>
    <submittedName>
        <fullName evidence="4">Prenyltransferase/squalene oxidase repeat-containing protein</fullName>
    </submittedName>
</protein>
<dbReference type="InterPro" id="IPR008930">
    <property type="entry name" value="Terpenoid_cyclase/PrenylTrfase"/>
</dbReference>
<evidence type="ECO:0000259" key="3">
    <source>
        <dbReference type="Pfam" id="PF00432"/>
    </source>
</evidence>
<sequence>MNRLKQRGLTFLVLLTTAGMMTGCGGSSTPDLEKALAKTAEYEQKTVTSPASDSLGGEWTVIALARSGEKAEDNYFEKYRANLEKKLKEQDGILSENKYTEYSRAVLALCAIGEDPSEIGGYDIQKPLEDYETVVSQGLNGAVFALLALNAQDPQANKDGEVQKKYLDYILEQEKSDGGFSLDDNATEGDVDLTAMTLQCLEPYQEEESVKDTIDRGVEFLVDAQDADGGYTAYGDKSSESVSQTIIALSTYGIDCNEDERFQKDGKGLYDTLMTYYQKDGSFSHTEDGDSDPMATDQAFCAMVAYERCQNKENSFYNMTDHR</sequence>
<feature type="signal peptide" evidence="2">
    <location>
        <begin position="1"/>
        <end position="21"/>
    </location>
</feature>
<comment type="caution">
    <text evidence="4">The sequence shown here is derived from an EMBL/GenBank/DDBJ whole genome shotgun (WGS) entry which is preliminary data.</text>
</comment>
<keyword evidence="2" id="KW-0732">Signal</keyword>
<dbReference type="Pfam" id="PF00432">
    <property type="entry name" value="Prenyltrans"/>
    <property type="match status" value="1"/>
</dbReference>
<keyword evidence="5" id="KW-1185">Reference proteome</keyword>
<reference evidence="4 5" key="1">
    <citation type="submission" date="2024-03" db="EMBL/GenBank/DDBJ databases">
        <title>Human intestinal bacterial collection.</title>
        <authorList>
            <person name="Pauvert C."/>
            <person name="Hitch T.C.A."/>
            <person name="Clavel T."/>
        </authorList>
    </citation>
    <scope>NUCLEOTIDE SEQUENCE [LARGE SCALE GENOMIC DNA]</scope>
    <source>
        <strain evidence="4 5">CLA-AA-H95</strain>
    </source>
</reference>
<name>A0ABV1AHN8_9FIRM</name>
<accession>A0ABV1AHN8</accession>
<keyword evidence="1" id="KW-0677">Repeat</keyword>
<dbReference type="SUPFAM" id="SSF48239">
    <property type="entry name" value="Terpenoid cyclases/Protein prenyltransferases"/>
    <property type="match status" value="1"/>
</dbReference>
<gene>
    <name evidence="4" type="ORF">WMO75_02675</name>
</gene>
<evidence type="ECO:0000313" key="5">
    <source>
        <dbReference type="Proteomes" id="UP001446032"/>
    </source>
</evidence>
<dbReference type="Proteomes" id="UP001446032">
    <property type="component" value="Unassembled WGS sequence"/>
</dbReference>
<dbReference type="CDD" id="cd00688">
    <property type="entry name" value="ISOPREN_C2_like"/>
    <property type="match status" value="1"/>
</dbReference>